<evidence type="ECO:0000313" key="1">
    <source>
        <dbReference type="EMBL" id="GAB90115.1"/>
    </source>
</evidence>
<dbReference type="STRING" id="1108045.GORHZ_084_00420"/>
<dbReference type="Proteomes" id="UP000008363">
    <property type="component" value="Unassembled WGS sequence"/>
</dbReference>
<dbReference type="EMBL" id="BAHC01000084">
    <property type="protein sequence ID" value="GAB90115.1"/>
    <property type="molecule type" value="Genomic_DNA"/>
</dbReference>
<dbReference type="AlphaFoldDB" id="K6VT73"/>
<proteinExistence type="predicted"/>
<accession>K6VT73</accession>
<protein>
    <recommendedName>
        <fullName evidence="3">ParD-like antitoxin of type II toxin-antitoxin system</fullName>
    </recommendedName>
</protein>
<evidence type="ECO:0000313" key="2">
    <source>
        <dbReference type="Proteomes" id="UP000008363"/>
    </source>
</evidence>
<comment type="caution">
    <text evidence="1">The sequence shown here is derived from an EMBL/GenBank/DDBJ whole genome shotgun (WGS) entry which is preliminary data.</text>
</comment>
<gene>
    <name evidence="1" type="ORF">GORHZ_084_00420</name>
</gene>
<evidence type="ECO:0008006" key="3">
    <source>
        <dbReference type="Google" id="ProtNLM"/>
    </source>
</evidence>
<dbReference type="Pfam" id="PF11903">
    <property type="entry name" value="ParD_like"/>
    <property type="match status" value="1"/>
</dbReference>
<dbReference type="eggNOG" id="ENOG5033FYA">
    <property type="taxonomic scope" value="Bacteria"/>
</dbReference>
<keyword evidence="2" id="KW-1185">Reference proteome</keyword>
<dbReference type="InterPro" id="IPR021831">
    <property type="entry name" value="ParD-like"/>
</dbReference>
<sequence>MAEATADKVTRFSAALVNAAGAEGAREQRSARQQLEHWARVGQGVSIRTSTARRRVEAALAGHLPIDSLTEEEGVVFDAEVDALLDERLAEVDHVEARAAQGLSSVAIDEQGRMVEYRPDGTTVVLES</sequence>
<organism evidence="1 2">
    <name type="scientific">Gordonia rhizosphera NBRC 16068</name>
    <dbReference type="NCBI Taxonomy" id="1108045"/>
    <lineage>
        <taxon>Bacteria</taxon>
        <taxon>Bacillati</taxon>
        <taxon>Actinomycetota</taxon>
        <taxon>Actinomycetes</taxon>
        <taxon>Mycobacteriales</taxon>
        <taxon>Gordoniaceae</taxon>
        <taxon>Gordonia</taxon>
    </lineage>
</organism>
<dbReference type="OrthoDB" id="5422561at2"/>
<dbReference type="RefSeq" id="WP_006332669.1">
    <property type="nucleotide sequence ID" value="NZ_BAHC01000084.1"/>
</dbReference>
<reference evidence="1 2" key="1">
    <citation type="submission" date="2012-08" db="EMBL/GenBank/DDBJ databases">
        <title>Whole genome shotgun sequence of Gordonia rhizosphera NBRC 16068.</title>
        <authorList>
            <person name="Takarada H."/>
            <person name="Isaki S."/>
            <person name="Hosoyama A."/>
            <person name="Tsuchikane K."/>
            <person name="Katsumata H."/>
            <person name="Baba S."/>
            <person name="Ohji S."/>
            <person name="Yamazaki S."/>
            <person name="Fujita N."/>
        </authorList>
    </citation>
    <scope>NUCLEOTIDE SEQUENCE [LARGE SCALE GENOMIC DNA]</scope>
    <source>
        <strain evidence="1 2">NBRC 16068</strain>
    </source>
</reference>
<name>K6VT73_9ACTN</name>